<feature type="coiled-coil region" evidence="2">
    <location>
        <begin position="8"/>
        <end position="60"/>
    </location>
</feature>
<evidence type="ECO:0000259" key="4">
    <source>
        <dbReference type="Pfam" id="PF10145"/>
    </source>
</evidence>
<evidence type="ECO:0000256" key="1">
    <source>
        <dbReference type="ARBA" id="ARBA00022612"/>
    </source>
</evidence>
<gene>
    <name evidence="5" type="ORF">CNLFYP112_01444</name>
</gene>
<keyword evidence="1" id="KW-1188">Viral release from host cell</keyword>
<dbReference type="InterPro" id="IPR010090">
    <property type="entry name" value="Phage_tape_meas"/>
</dbReference>
<dbReference type="Pfam" id="PF10145">
    <property type="entry name" value="PhageMin_Tail"/>
    <property type="match status" value="1"/>
</dbReference>
<evidence type="ECO:0000313" key="5">
    <source>
        <dbReference type="EMBL" id="VYS95701.1"/>
    </source>
</evidence>
<dbReference type="PANTHER" id="PTHR37813:SF1">
    <property type="entry name" value="FELS-2 PROPHAGE PROTEIN"/>
    <property type="match status" value="1"/>
</dbReference>
<feature type="compositionally biased region" description="Low complexity" evidence="3">
    <location>
        <begin position="1660"/>
        <end position="1669"/>
    </location>
</feature>
<proteinExistence type="predicted"/>
<dbReference type="EMBL" id="CACRTG010000008">
    <property type="protein sequence ID" value="VYS95701.1"/>
    <property type="molecule type" value="Genomic_DNA"/>
</dbReference>
<protein>
    <submittedName>
        <fullName evidence="5">Phage-related minor tail protein</fullName>
    </submittedName>
</protein>
<name>A0A6N2STW8_9FIRM</name>
<reference evidence="5" key="1">
    <citation type="submission" date="2019-11" db="EMBL/GenBank/DDBJ databases">
        <authorList>
            <person name="Feng L."/>
        </authorList>
    </citation>
    <scope>NUCLEOTIDE SEQUENCE</scope>
    <source>
        <strain evidence="5">CnexileLFYP112</strain>
    </source>
</reference>
<accession>A0A6N2STW8</accession>
<dbReference type="NCBIfam" id="TIGR01760">
    <property type="entry name" value="tape_meas_TP901"/>
    <property type="match status" value="1"/>
</dbReference>
<feature type="region of interest" description="Disordered" evidence="3">
    <location>
        <begin position="1623"/>
        <end position="1676"/>
    </location>
</feature>
<organism evidence="5">
    <name type="scientific">[Clostridium] nexile</name>
    <dbReference type="NCBI Taxonomy" id="29361"/>
    <lineage>
        <taxon>Bacteria</taxon>
        <taxon>Bacillati</taxon>
        <taxon>Bacillota</taxon>
        <taxon>Clostridia</taxon>
        <taxon>Lachnospirales</taxon>
        <taxon>Lachnospiraceae</taxon>
        <taxon>Tyzzerella</taxon>
    </lineage>
</organism>
<sequence length="1781" mass="193790">MADDFKIKIESEIDLSDAKKQLNEFTKKKQKIEIEADIDTKNLEENINKTSSKRKKVKLDVDSSVLDKFKNKKITVGAEIKGQKSVDNLTNSLKGAKKESDSLTGSFKNIARVGSQIDIFRMIKDQAQDAIKTVKELDDAIVDLQMATNDSYGNIKNLMSDYNTMAKDLSATTLEISSSADTFLRQGKSISETNKLIKDSTVLSKVAQMQPEDSSKVLTATLNGFQMAADQAEYINDILSSIDLESAADASGLGTALTKVASMAHNAGLSVEKTVASLATMKDVTQAPDESIGNALKSVLSRMNQIKAGKFVDDETGEALNDTEKVLNKVGISMRDVNGQFLEAEVIMDNVGQKWGTFDKNTQKAVATAMAGTYQYNKLISLFDNYNKVLKLTETAQNSAGSSAKKFEENYLNSLEAKQKKLHASFESLAFNTISRDSYAGIIEATQALVEFLDKTNLVKGALTGLAVGGLTKGFLSITTGITKSAMHMQNFQKSLDLLKAGNIGTDGIEKLASYTEGLSQSQTKAVLSSKELTAAQRIQILTAQGMDEATAKATLTTMGLSTAESTATTSTISLGTAFKGLFSTLLSNPLFLIGTAVTAGVSIWQSYKQSIEEAVSSASQAGQQFAENSSSLNDQIAKVQELKSALVSGTLSEEESYNAKSQLLEIQKQLVATYGEQASGIDLVNGSLSEEIDLMNKLSESEANKYLNEEKKGIDKAKKEMEKNRHFYLGEFETNTETGKELQKIIDKYKELGILSTEQEGLSSIAFDGNVMEADSVINDFLTEVRELAENSGDDFGFLDGIETYASDELGEVGKVIEEYEELYNNALNAEMITKGFGEGKPATVIEEYKDAIEEYNEALSNGDASEIEKAKSAFDNAQGSVDNILKKYPEYQVLFDEVGESLNKTAIQTKEFKDTLANADFKNIVSQFKDLKDVDLKGISFDDETIAKGEESLRAVVDKAIELGIVSDDSAESVAKVVDMLVDMGLTGTFSATALSNSFQKASTSIKETTDNVEALKGILEESVSGSGISAESVDAFREMFGDDAEKALEKTANGYHLNQKALAELQKQQEEMTKTDYLNGLNEQYTALREIDAQLATAKLFERDTSGLEASRNEIINNISTLEDLQYQYEAATSAYQKWIDAQSNGNERDMYENVMSGYEKVADLIERGWADSDEVRTYIDLLSGEDLSTAPVEDVISAFERLNDTIGNSGHSILDFFTVDEDGNSTTDGIYNFFDTVNSVLGEEYAKLENGKYTFDFSGGRDKEVAEALKMDVEALQTILRAASEAGFEINMDQPLDSMEKLKTKAEEAKTALSDINVNIDADNLSSVDAEIEKTQSYIEKVNESEISPDIKADKLEYANSILEYLLTRKQELGQTENIDVQLNIDEDELTKGYETLGNLKTLIEKTDGNILLSVDRHNADVEMQGYIAEIEAMSPELKVALGIQGKSIEEIKAGLADGSIQIPVVADPTQAKSDVQSVENEKINNKTFVVTANATQANLALTAVGRLLSGIKSKEVTVTVNRVVNETKGDSGEHKLSGTANIGGTAYAGGNWGNPKTQEVLVGERGTEIVVDPHTANWYTVGDNGAEFRKIPKDAIVFNDVQSKALLKNGRINGRGKALASGTAFSTGSGGVGRPSRPSSSVNNSYSSKKEESTKSSSSSNSSDKASEKSEKASEKIIDFVEIAIKRLEEGIKRIKITAESAFKTFTKRNEALGQEMSAIVNKINLSQQAYNTYMSKANSVGLSESYASQVRNGSINIATITDEDLSKKISDYQEW</sequence>
<feature type="domain" description="Phage tail tape measure protein" evidence="4">
    <location>
        <begin position="164"/>
        <end position="372"/>
    </location>
</feature>
<keyword evidence="2" id="KW-0175">Coiled coil</keyword>
<dbReference type="PANTHER" id="PTHR37813">
    <property type="entry name" value="FELS-2 PROPHAGE PROTEIN"/>
    <property type="match status" value="1"/>
</dbReference>
<feature type="compositionally biased region" description="Low complexity" evidence="3">
    <location>
        <begin position="1623"/>
        <end position="1632"/>
    </location>
</feature>
<evidence type="ECO:0000256" key="2">
    <source>
        <dbReference type="SAM" id="Coils"/>
    </source>
</evidence>
<evidence type="ECO:0000256" key="3">
    <source>
        <dbReference type="SAM" id="MobiDB-lite"/>
    </source>
</evidence>
<feature type="coiled-coil region" evidence="2">
    <location>
        <begin position="1270"/>
        <end position="1323"/>
    </location>
</feature>